<feature type="repeat" description="TPR" evidence="1">
    <location>
        <begin position="54"/>
        <end position="87"/>
    </location>
</feature>
<dbReference type="SUPFAM" id="SSF48452">
    <property type="entry name" value="TPR-like"/>
    <property type="match status" value="1"/>
</dbReference>
<sequence>MRWILVAWMLLWCVAFAVAGDATQSAADQAFAKSDWPQVIALYGSKAKSDPNDAQAWYRMGRGLEETKEYAQAQDAFRHAAELKYPIPTVWVHLAANAAAAGHHEDALKTLESMAGNGFAFPKLIESEERFASVKSDPRFGAALQKIDYNSSPCDDPSHPEFRQFDFWVGEWNVFDRQQGYQVGESSVQKIIHDCVIYENWTGWLGPIGKSFNKYDATSKQWEQYWVDEGPTRQFYEGHYDNKRMLYTSAFTNAQGQRVMSRLTFFDQPDGSVRQFLETSNDEGKTWQVGYDFVYRRK</sequence>
<reference evidence="3 4" key="1">
    <citation type="journal article" date="2009" name="Appl. Environ. Microbiol.">
        <title>Three genomes from the phylum Acidobacteria provide insight into the lifestyles of these microorganisms in soils.</title>
        <authorList>
            <person name="Ward N.L."/>
            <person name="Challacombe J.F."/>
            <person name="Janssen P.H."/>
            <person name="Henrissat B."/>
            <person name="Coutinho P.M."/>
            <person name="Wu M."/>
            <person name="Xie G."/>
            <person name="Haft D.H."/>
            <person name="Sait M."/>
            <person name="Badger J."/>
            <person name="Barabote R.D."/>
            <person name="Bradley B."/>
            <person name="Brettin T.S."/>
            <person name="Brinkac L.M."/>
            <person name="Bruce D."/>
            <person name="Creasy T."/>
            <person name="Daugherty S.C."/>
            <person name="Davidsen T.M."/>
            <person name="DeBoy R.T."/>
            <person name="Detter J.C."/>
            <person name="Dodson R.J."/>
            <person name="Durkin A.S."/>
            <person name="Ganapathy A."/>
            <person name="Gwinn-Giglio M."/>
            <person name="Han C.S."/>
            <person name="Khouri H."/>
            <person name="Kiss H."/>
            <person name="Kothari S.P."/>
            <person name="Madupu R."/>
            <person name="Nelson K.E."/>
            <person name="Nelson W.C."/>
            <person name="Paulsen I."/>
            <person name="Penn K."/>
            <person name="Ren Q."/>
            <person name="Rosovitz M.J."/>
            <person name="Selengut J.D."/>
            <person name="Shrivastava S."/>
            <person name="Sullivan S.A."/>
            <person name="Tapia R."/>
            <person name="Thompson L.S."/>
            <person name="Watkins K.L."/>
            <person name="Yang Q."/>
            <person name="Yu C."/>
            <person name="Zafar N."/>
            <person name="Zhou L."/>
            <person name="Kuske C.R."/>
        </authorList>
    </citation>
    <scope>NUCLEOTIDE SEQUENCE [LARGE SCALE GENOMIC DNA]</scope>
    <source>
        <strain evidence="3 4">Ellin345</strain>
    </source>
</reference>
<dbReference type="InterPro" id="IPR011990">
    <property type="entry name" value="TPR-like_helical_dom_sf"/>
</dbReference>
<keyword evidence="4" id="KW-1185">Reference proteome</keyword>
<evidence type="ECO:0000313" key="4">
    <source>
        <dbReference type="Proteomes" id="UP000002432"/>
    </source>
</evidence>
<dbReference type="EMBL" id="CP000360">
    <property type="protein sequence ID" value="ABF41227.1"/>
    <property type="molecule type" value="Genomic_DNA"/>
</dbReference>
<dbReference type="InterPro" id="IPR019734">
    <property type="entry name" value="TPR_rpt"/>
</dbReference>
<evidence type="ECO:0000256" key="1">
    <source>
        <dbReference type="PROSITE-ProRule" id="PRU00339"/>
    </source>
</evidence>
<dbReference type="eggNOG" id="COG0457">
    <property type="taxonomic scope" value="Bacteria"/>
</dbReference>
<dbReference type="KEGG" id="aba:Acid345_2226"/>
<dbReference type="AlphaFoldDB" id="Q1IPH3"/>
<organism evidence="3 4">
    <name type="scientific">Koribacter versatilis (strain Ellin345)</name>
    <dbReference type="NCBI Taxonomy" id="204669"/>
    <lineage>
        <taxon>Bacteria</taxon>
        <taxon>Pseudomonadati</taxon>
        <taxon>Acidobacteriota</taxon>
        <taxon>Terriglobia</taxon>
        <taxon>Terriglobales</taxon>
        <taxon>Candidatus Korobacteraceae</taxon>
        <taxon>Candidatus Korobacter</taxon>
    </lineage>
</organism>
<dbReference type="EnsemblBacteria" id="ABF41227">
    <property type="protein sequence ID" value="ABF41227"/>
    <property type="gene ID" value="Acid345_2226"/>
</dbReference>
<dbReference type="OrthoDB" id="8902597at2"/>
<feature type="signal peptide" evidence="2">
    <location>
        <begin position="1"/>
        <end position="19"/>
    </location>
</feature>
<evidence type="ECO:0000256" key="2">
    <source>
        <dbReference type="SAM" id="SignalP"/>
    </source>
</evidence>
<dbReference type="STRING" id="204669.Acid345_2226"/>
<name>Q1IPH3_KORVE</name>
<keyword evidence="1" id="KW-0802">TPR repeat</keyword>
<dbReference type="RefSeq" id="WP_011523028.1">
    <property type="nucleotide sequence ID" value="NC_008009.1"/>
</dbReference>
<keyword evidence="2" id="KW-0732">Signal</keyword>
<accession>Q1IPH3</accession>
<dbReference type="Gene3D" id="1.25.40.10">
    <property type="entry name" value="Tetratricopeptide repeat domain"/>
    <property type="match status" value="1"/>
</dbReference>
<dbReference type="PROSITE" id="PS50005">
    <property type="entry name" value="TPR"/>
    <property type="match status" value="1"/>
</dbReference>
<feature type="chain" id="PRO_5004191538" evidence="2">
    <location>
        <begin position="20"/>
        <end position="298"/>
    </location>
</feature>
<evidence type="ECO:0000313" key="3">
    <source>
        <dbReference type="EMBL" id="ABF41227.1"/>
    </source>
</evidence>
<dbReference type="HOGENOM" id="CLU_933110_0_0_0"/>
<dbReference type="Proteomes" id="UP000002432">
    <property type="component" value="Chromosome"/>
</dbReference>
<protein>
    <submittedName>
        <fullName evidence="3">Tetratricopeptide repeat protein</fullName>
    </submittedName>
</protein>
<proteinExistence type="predicted"/>
<gene>
    <name evidence="3" type="ordered locus">Acid345_2226</name>
</gene>